<evidence type="ECO:0000313" key="4">
    <source>
        <dbReference type="Proteomes" id="UP001282284"/>
    </source>
</evidence>
<dbReference type="InterPro" id="IPR020481">
    <property type="entry name" value="Intracell_prot_inh_BsuPI"/>
</dbReference>
<name>A0ABU4GCK4_9BACL</name>
<comment type="caution">
    <text evidence="3">The sequence shown here is derived from an EMBL/GenBank/DDBJ whole genome shotgun (WGS) entry which is preliminary data.</text>
</comment>
<sequence>MKKSRLFLGIILCMTVVSSVLVIRDKDPHEKPLPTQGKDEESVKTNKMEKEKEFKPNDNRKDKIDNTIVVTLLDAGKSDATEKTFLYTIKNVGSTKEKLVFKSGQHYEYELYSKDKGLIKRYSDGKVFTQALEEITLDPNEEIVYEIVLGALEKDDYTLTIHLLANKTLDSTATIKFSIK</sequence>
<proteinExistence type="predicted"/>
<evidence type="ECO:0000259" key="2">
    <source>
        <dbReference type="Pfam" id="PF12690"/>
    </source>
</evidence>
<evidence type="ECO:0000313" key="3">
    <source>
        <dbReference type="EMBL" id="MDW0114040.1"/>
    </source>
</evidence>
<keyword evidence="4" id="KW-1185">Reference proteome</keyword>
<dbReference type="Gene3D" id="2.60.40.2360">
    <property type="entry name" value="Intracellular proteinase inhibitor BsuPI"/>
    <property type="match status" value="1"/>
</dbReference>
<dbReference type="EMBL" id="JAUBDI010000012">
    <property type="protein sequence ID" value="MDW0114040.1"/>
    <property type="molecule type" value="Genomic_DNA"/>
</dbReference>
<dbReference type="Proteomes" id="UP001282284">
    <property type="component" value="Unassembled WGS sequence"/>
</dbReference>
<protein>
    <recommendedName>
        <fullName evidence="2">Intracellular proteinase inhibitor BsuPI domain-containing protein</fullName>
    </recommendedName>
</protein>
<accession>A0ABU4GCK4</accession>
<dbReference type="Pfam" id="PF12690">
    <property type="entry name" value="BsuPI"/>
    <property type="match status" value="1"/>
</dbReference>
<organism evidence="3 4">
    <name type="scientific">Sporosarcina saromensis</name>
    <dbReference type="NCBI Taxonomy" id="359365"/>
    <lineage>
        <taxon>Bacteria</taxon>
        <taxon>Bacillati</taxon>
        <taxon>Bacillota</taxon>
        <taxon>Bacilli</taxon>
        <taxon>Bacillales</taxon>
        <taxon>Caryophanaceae</taxon>
        <taxon>Sporosarcina</taxon>
    </lineage>
</organism>
<reference evidence="3 4" key="1">
    <citation type="submission" date="2023-06" db="EMBL/GenBank/DDBJ databases">
        <title>Sporosarcina sp. nov., isolated from Korean traditional fermented seafood 'Jeotgal'.</title>
        <authorList>
            <person name="Yang A.I."/>
            <person name="Shin N.-R."/>
        </authorList>
    </citation>
    <scope>NUCLEOTIDE SEQUENCE [LARGE SCALE GENOMIC DNA]</scope>
    <source>
        <strain evidence="3 4">KCTC13119</strain>
    </source>
</reference>
<dbReference type="RefSeq" id="WP_317944794.1">
    <property type="nucleotide sequence ID" value="NZ_JAUBDI010000012.1"/>
</dbReference>
<gene>
    <name evidence="3" type="ORF">QT711_12660</name>
</gene>
<evidence type="ECO:0000256" key="1">
    <source>
        <dbReference type="SAM" id="MobiDB-lite"/>
    </source>
</evidence>
<feature type="domain" description="Intracellular proteinase inhibitor BsuPI" evidence="2">
    <location>
        <begin position="81"/>
        <end position="167"/>
    </location>
</feature>
<dbReference type="InterPro" id="IPR038144">
    <property type="entry name" value="IPI"/>
</dbReference>
<feature type="region of interest" description="Disordered" evidence="1">
    <location>
        <begin position="27"/>
        <end position="59"/>
    </location>
</feature>